<organism evidence="2 3">
    <name type="scientific">Allacma fusca</name>
    <dbReference type="NCBI Taxonomy" id="39272"/>
    <lineage>
        <taxon>Eukaryota</taxon>
        <taxon>Metazoa</taxon>
        <taxon>Ecdysozoa</taxon>
        <taxon>Arthropoda</taxon>
        <taxon>Hexapoda</taxon>
        <taxon>Collembola</taxon>
        <taxon>Symphypleona</taxon>
        <taxon>Sminthuridae</taxon>
        <taxon>Allacma</taxon>
    </lineage>
</organism>
<accession>A0A8J2J787</accession>
<evidence type="ECO:0000313" key="3">
    <source>
        <dbReference type="Proteomes" id="UP000708208"/>
    </source>
</evidence>
<dbReference type="EMBL" id="CAJVCH010027517">
    <property type="protein sequence ID" value="CAG7702446.1"/>
    <property type="molecule type" value="Genomic_DNA"/>
</dbReference>
<dbReference type="Pfam" id="PF00619">
    <property type="entry name" value="CARD"/>
    <property type="match status" value="1"/>
</dbReference>
<dbReference type="CDD" id="cd01671">
    <property type="entry name" value="CARD"/>
    <property type="match status" value="1"/>
</dbReference>
<name>A0A8J2J787_9HEXA</name>
<gene>
    <name evidence="2" type="ORF">AFUS01_LOCUS4414</name>
</gene>
<reference evidence="2" key="1">
    <citation type="submission" date="2021-06" db="EMBL/GenBank/DDBJ databases">
        <authorList>
            <person name="Hodson N. C."/>
            <person name="Mongue J. A."/>
            <person name="Jaron S. K."/>
        </authorList>
    </citation>
    <scope>NUCLEOTIDE SEQUENCE</scope>
</reference>
<comment type="caution">
    <text evidence="2">The sequence shown here is derived from an EMBL/GenBank/DDBJ whole genome shotgun (WGS) entry which is preliminary data.</text>
</comment>
<sequence>MSSNSIIRAVLRECHERLVDELQGDQVIKFLYSHGFISERAKKSIISEKNPVVKIKECLNILEDCKNEEALDSLINYLRNEGTQPHLWTLLEYSRVKHRRLRSNMLATCDSI</sequence>
<dbReference type="InterPro" id="IPR001315">
    <property type="entry name" value="CARD"/>
</dbReference>
<feature type="domain" description="CARD" evidence="1">
    <location>
        <begin position="9"/>
        <end position="92"/>
    </location>
</feature>
<dbReference type="AlphaFoldDB" id="A0A8J2J787"/>
<proteinExistence type="predicted"/>
<keyword evidence="3" id="KW-1185">Reference proteome</keyword>
<dbReference type="GO" id="GO:0042981">
    <property type="term" value="P:regulation of apoptotic process"/>
    <property type="evidence" value="ECO:0007669"/>
    <property type="project" value="InterPro"/>
</dbReference>
<protein>
    <recommendedName>
        <fullName evidence="1">CARD domain-containing protein</fullName>
    </recommendedName>
</protein>
<dbReference type="Proteomes" id="UP000708208">
    <property type="component" value="Unassembled WGS sequence"/>
</dbReference>
<evidence type="ECO:0000313" key="2">
    <source>
        <dbReference type="EMBL" id="CAG7702446.1"/>
    </source>
</evidence>
<evidence type="ECO:0000259" key="1">
    <source>
        <dbReference type="Pfam" id="PF00619"/>
    </source>
</evidence>